<dbReference type="Pfam" id="PF03175">
    <property type="entry name" value="DNA_pol_B_2"/>
    <property type="match status" value="1"/>
</dbReference>
<keyword evidence="3" id="KW-1048">Host nucleus</keyword>
<proteinExistence type="inferred from homology"/>
<evidence type="ECO:0000256" key="8">
    <source>
        <dbReference type="ARBA" id="ARBA00023109"/>
    </source>
</evidence>
<dbReference type="GO" id="GO:0003887">
    <property type="term" value="F:DNA-directed DNA polymerase activity"/>
    <property type="evidence" value="ECO:0007669"/>
    <property type="project" value="UniProtKB-KW"/>
</dbReference>
<feature type="region of interest" description="Disordered" evidence="13">
    <location>
        <begin position="581"/>
        <end position="620"/>
    </location>
</feature>
<dbReference type="InterPro" id="IPR006172">
    <property type="entry name" value="DNA-dir_DNA_pol_B"/>
</dbReference>
<dbReference type="EC" id="2.7.7.7" evidence="12"/>
<keyword evidence="6 12" id="KW-0235">DNA replication</keyword>
<evidence type="ECO:0000256" key="13">
    <source>
        <dbReference type="SAM" id="MobiDB-lite"/>
    </source>
</evidence>
<comment type="subunit">
    <text evidence="10">Heterodimer with the terminal protein; this heterodimer binds to bp 9 to 18 of the genome. Forms a complex with viral pTP, DBP and hosts NFIA and POU2F1/OCT1 for initiation of replication.</text>
</comment>
<keyword evidence="4 12" id="KW-0808">Transferase</keyword>
<dbReference type="GO" id="GO:0000166">
    <property type="term" value="F:nucleotide binding"/>
    <property type="evidence" value="ECO:0007669"/>
    <property type="project" value="InterPro"/>
</dbReference>
<dbReference type="InterPro" id="IPR036397">
    <property type="entry name" value="RNaseH_sf"/>
</dbReference>
<dbReference type="GO" id="GO:0042025">
    <property type="term" value="C:host cell nucleus"/>
    <property type="evidence" value="ECO:0007669"/>
    <property type="project" value="UniProtKB-SubCell"/>
</dbReference>
<evidence type="ECO:0000256" key="11">
    <source>
        <dbReference type="ARBA" id="ARBA00049244"/>
    </source>
</evidence>
<organism evidence="15 16">
    <name type="scientific">Fowl aviadenovirus B</name>
    <dbReference type="NCBI Taxonomy" id="190062"/>
    <lineage>
        <taxon>Viruses</taxon>
        <taxon>Varidnaviria</taxon>
        <taxon>Bamfordvirae</taxon>
        <taxon>Preplasmiviricota</taxon>
        <taxon>Polisuviricotina</taxon>
        <taxon>Pharingeaviricetes</taxon>
        <taxon>Rowavirales</taxon>
        <taxon>Adenoviridae</taxon>
        <taxon>Aviadenovirus</taxon>
        <taxon>Aviadenovirus quintum</taxon>
    </lineage>
</organism>
<evidence type="ECO:0000256" key="10">
    <source>
        <dbReference type="ARBA" id="ARBA00046822"/>
    </source>
</evidence>
<dbReference type="EMBL" id="MG953201">
    <property type="protein sequence ID" value="QCC26476.1"/>
    <property type="molecule type" value="Genomic_DNA"/>
</dbReference>
<dbReference type="InterPro" id="IPR017964">
    <property type="entry name" value="DNA-dir_DNA_pol_B_CS"/>
</dbReference>
<dbReference type="PIRSF" id="PIRSF000788">
    <property type="entry name" value="DPol_ADV"/>
    <property type="match status" value="1"/>
</dbReference>
<dbReference type="GO" id="GO:0006260">
    <property type="term" value="P:DNA replication"/>
    <property type="evidence" value="ECO:0007669"/>
    <property type="project" value="UniProtKB-KW"/>
</dbReference>
<evidence type="ECO:0000256" key="1">
    <source>
        <dbReference type="ARBA" id="ARBA00004147"/>
    </source>
</evidence>
<dbReference type="SUPFAM" id="SSF53098">
    <property type="entry name" value="Ribonuclease H-like"/>
    <property type="match status" value="1"/>
</dbReference>
<evidence type="ECO:0000313" key="15">
    <source>
        <dbReference type="EMBL" id="QCC26476.1"/>
    </source>
</evidence>
<evidence type="ECO:0000256" key="6">
    <source>
        <dbReference type="ARBA" id="ARBA00022705"/>
    </source>
</evidence>
<dbReference type="InterPro" id="IPR012337">
    <property type="entry name" value="RNaseH-like_sf"/>
</dbReference>
<comment type="subcellular location">
    <subcellularLocation>
        <location evidence="1">Host nucleus</location>
    </subcellularLocation>
</comment>
<reference evidence="15 16" key="1">
    <citation type="journal article" date="2019" name="Heliyon">
        <title>An emerging new fowl adenovirus genotype.</title>
        <authorList>
            <person name="Kajan G.L."/>
            <person name="Affranio I."/>
            <person name="Tothne Bistyak A."/>
            <person name="Kecskemeti S."/>
            <person name="Benko M."/>
        </authorList>
    </citation>
    <scope>NUCLEOTIDE SEQUENCE [LARGE SCALE GENOMIC DNA]</scope>
    <source>
        <strain evidence="15 16">40440-M/2015 Debrecen</strain>
    </source>
</reference>
<keyword evidence="7 12" id="KW-0239">DNA-directed DNA polymerase</keyword>
<protein>
    <recommendedName>
        <fullName evidence="12">DNA polymerase</fullName>
        <ecNumber evidence="12">2.7.7.7</ecNumber>
    </recommendedName>
</protein>
<dbReference type="InterPro" id="IPR004868">
    <property type="entry name" value="DNA-dir_DNA_pol_B_mt/vir"/>
</dbReference>
<dbReference type="InterPro" id="IPR014382">
    <property type="entry name" value="DNA-dir_DNA_pol_B_adenovir"/>
</dbReference>
<comment type="similarity">
    <text evidence="2 12">Belongs to the DNA polymerase type-B family.</text>
</comment>
<dbReference type="GO" id="GO:0039693">
    <property type="term" value="P:viral DNA genome replication"/>
    <property type="evidence" value="ECO:0007669"/>
    <property type="project" value="UniProtKB-KW"/>
</dbReference>
<feature type="region of interest" description="Disordered" evidence="13">
    <location>
        <begin position="864"/>
        <end position="923"/>
    </location>
</feature>
<evidence type="ECO:0000256" key="5">
    <source>
        <dbReference type="ARBA" id="ARBA00022695"/>
    </source>
</evidence>
<dbReference type="SUPFAM" id="SSF56672">
    <property type="entry name" value="DNA/RNA polymerases"/>
    <property type="match status" value="1"/>
</dbReference>
<feature type="domain" description="DNA-directed DNA polymerase family B mitochondria/virus" evidence="14">
    <location>
        <begin position="376"/>
        <end position="870"/>
    </location>
</feature>
<keyword evidence="8" id="KW-1194">Viral DNA replication</keyword>
<evidence type="ECO:0000313" key="16">
    <source>
        <dbReference type="Proteomes" id="UP000316972"/>
    </source>
</evidence>
<keyword evidence="5 12" id="KW-0548">Nucleotidyltransferase</keyword>
<evidence type="ECO:0000256" key="12">
    <source>
        <dbReference type="RuleBase" id="RU000442"/>
    </source>
</evidence>
<evidence type="ECO:0000256" key="3">
    <source>
        <dbReference type="ARBA" id="ARBA00022562"/>
    </source>
</evidence>
<evidence type="ECO:0000256" key="9">
    <source>
        <dbReference type="ARBA" id="ARBA00023125"/>
    </source>
</evidence>
<evidence type="ECO:0000256" key="7">
    <source>
        <dbReference type="ARBA" id="ARBA00022932"/>
    </source>
</evidence>
<dbReference type="Gene3D" id="3.30.420.10">
    <property type="entry name" value="Ribonuclease H-like superfamily/Ribonuclease H"/>
    <property type="match status" value="1"/>
</dbReference>
<evidence type="ECO:0000256" key="2">
    <source>
        <dbReference type="ARBA" id="ARBA00005755"/>
    </source>
</evidence>
<dbReference type="InterPro" id="IPR043502">
    <property type="entry name" value="DNA/RNA_pol_sf"/>
</dbReference>
<evidence type="ECO:0000259" key="14">
    <source>
        <dbReference type="Pfam" id="PF03175"/>
    </source>
</evidence>
<accession>A0A4Y5G361</accession>
<evidence type="ECO:0000256" key="4">
    <source>
        <dbReference type="ARBA" id="ARBA00022679"/>
    </source>
</evidence>
<feature type="compositionally biased region" description="Basic residues" evidence="13">
    <location>
        <begin position="603"/>
        <end position="616"/>
    </location>
</feature>
<dbReference type="Proteomes" id="UP000316972">
    <property type="component" value="Segment"/>
</dbReference>
<dbReference type="SMART" id="SM00486">
    <property type="entry name" value="POLBc"/>
    <property type="match status" value="1"/>
</dbReference>
<keyword evidence="9 12" id="KW-0238">DNA-binding</keyword>
<feature type="compositionally biased region" description="Acidic residues" evidence="13">
    <location>
        <begin position="900"/>
        <end position="919"/>
    </location>
</feature>
<dbReference type="PRINTS" id="PR00106">
    <property type="entry name" value="DNAPOLB"/>
</dbReference>
<name>A0A4Y5G361_9ADEN</name>
<dbReference type="PROSITE" id="PS00116">
    <property type="entry name" value="DNA_POLYMERASE_B"/>
    <property type="match status" value="1"/>
</dbReference>
<dbReference type="GO" id="GO:0003677">
    <property type="term" value="F:DNA binding"/>
    <property type="evidence" value="ECO:0007669"/>
    <property type="project" value="UniProtKB-KW"/>
</dbReference>
<comment type="catalytic activity">
    <reaction evidence="11 12">
        <text>DNA(n) + a 2'-deoxyribonucleoside 5'-triphosphate = DNA(n+1) + diphosphate</text>
        <dbReference type="Rhea" id="RHEA:22508"/>
        <dbReference type="Rhea" id="RHEA-COMP:17339"/>
        <dbReference type="Rhea" id="RHEA-COMP:17340"/>
        <dbReference type="ChEBI" id="CHEBI:33019"/>
        <dbReference type="ChEBI" id="CHEBI:61560"/>
        <dbReference type="ChEBI" id="CHEBI:173112"/>
        <dbReference type="EC" id="2.7.7.7"/>
    </reaction>
</comment>
<sequence length="1297" mass="148996">MSGNDAPPLENTILGPDDSRLIKTLTPEQAEKCKKAFRSNKGDPLRANVYYIDKEPFRLQPSVFHKGLKKFLRLHRFLLASHRSRAYERIDYGHYAESPIDRLTDFKPAYIGVIRFKGKQAEIRRYAERDAPALPPMLIARDKDDRWIWITSRTAVQTCPTCGRHWVRAHTCNERRSAFFYHAVRKSGGDLWQHVRFVCPAQKPHVKQLFLVYDIETYTVFETKGKRMHPFMLCFMLNGDPELVRIAVRLAQMDPQLKKLEEGFYWLDTRPGAVARRFRAYRSRLQQYFAENLVDRYCRANREYCDKIMSEGRYGSVYRIPYELFADPTEPLTLPEDFYSVQIIVVGHNICKFDELLLATEIVEKRELFPEACKCERFFMPRVGRLLFNDILFHMPNPNYIKKDPTRLHRWAKGIVAHQDSRSVTVQFMVRDTLQLTSGAKLSKAAAAYALELSKGECPYQAINEHVSLGTFDKDADGFPVARYWEDPNVIDEQKALWRQNHPGKPYDIVQACLEYCMQDVRVTQKLAKTLLESYDTYFREELGMDGHFNIFTRPTIPSNTHAFWKQLTFSAYVREQESRSATATESPAVAASENNDKENRGGKKSSKSKKKKKKKPSPDFVAEVYAPHRAMFKYIRQALRGGRCYPSVLGPYRHPVYVFDICGMYASALTHPMPHGMPLDPKFTAAHVEELNALMKSERPLSYFDPRIKPSILKIEAYPPDPEQLDPLPPICSRRGGRLVWTNEPLYDEVITVLDIITLHNRGWQVTALHDEMNIVFPQWKTICADYVGKNIAAKEKADKEKNEVMRSISKMLSNALYGAFATNMDTTKILFEQDLDDEDKEGIYNGTQVVRHVTLLNDNSLTGTDVLPASATPPEENFTSRGLRRHFRSSAPDSGDSGQEDEEEEEEEEEEETEEGESAGKAVEQALTVHDEDDVPTLAEVDRELHAGAGAAPPFIEDPPDGGHAHYAAANETVFKTMRLLDAPPEALTVLHLEKLDKQVSNNRYATQIACFVLGWSRAFFSDWCDILHGPDRGRHLLEREPQTLYGDTDSIFVTESGYRRMKERGAHRLKGPHTRLTFDPENPALYWACDCDIKCKRCGGDTYSSEAIFLAPKLYGLKDAVCLDPACGHVGSGKIRSKGHRQAELIYETLERCWQRYEDQQFGATSSVPELHTRRTIFKTTLLNKVSRYDPFSIHNEQLTRILRPWKDLTQYQHGNFLYPYDTQHPNPRTADDVRKVPLVGHEEPLAPLRFREEETPWELFDELNDENEFLENDLDPCLSLEECDDLLALLEEC</sequence>